<gene>
    <name evidence="1" type="ORF">SAMN05660742_12124</name>
</gene>
<proteinExistence type="predicted"/>
<evidence type="ECO:0000313" key="2">
    <source>
        <dbReference type="Proteomes" id="UP000199662"/>
    </source>
</evidence>
<protein>
    <submittedName>
        <fullName evidence="1">Putative motility protein</fullName>
    </submittedName>
</protein>
<sequence length="66" mass="6869">MDMDMSIASLSVGLSQYKTDQKLGVSLLKMSMNDMSNDVGALLPSTSDTGNMAVDPSVGSVLDVKA</sequence>
<keyword evidence="2" id="KW-1185">Reference proteome</keyword>
<dbReference type="AlphaFoldDB" id="A0A1H7CP41"/>
<dbReference type="Pfam" id="PF14070">
    <property type="entry name" value="YjfB_motility"/>
    <property type="match status" value="1"/>
</dbReference>
<accession>A0A1H7CP41</accession>
<evidence type="ECO:0000313" key="1">
    <source>
        <dbReference type="EMBL" id="SEJ87545.1"/>
    </source>
</evidence>
<dbReference type="RefSeq" id="WP_091834521.1">
    <property type="nucleotide sequence ID" value="NZ_FNZK01000021.1"/>
</dbReference>
<dbReference type="InterPro" id="IPR025906">
    <property type="entry name" value="YjfB_motility"/>
</dbReference>
<dbReference type="Proteomes" id="UP000199662">
    <property type="component" value="Unassembled WGS sequence"/>
</dbReference>
<name>A0A1H7CP41_9FIRM</name>
<dbReference type="STRING" id="84035.SAMN05660742_12124"/>
<dbReference type="EMBL" id="FNZK01000021">
    <property type="protein sequence ID" value="SEJ87545.1"/>
    <property type="molecule type" value="Genomic_DNA"/>
</dbReference>
<organism evidence="1 2">
    <name type="scientific">Propionispira arboris</name>
    <dbReference type="NCBI Taxonomy" id="84035"/>
    <lineage>
        <taxon>Bacteria</taxon>
        <taxon>Bacillati</taxon>
        <taxon>Bacillota</taxon>
        <taxon>Negativicutes</taxon>
        <taxon>Selenomonadales</taxon>
        <taxon>Selenomonadaceae</taxon>
        <taxon>Propionispira</taxon>
    </lineage>
</organism>
<reference evidence="1 2" key="1">
    <citation type="submission" date="2016-10" db="EMBL/GenBank/DDBJ databases">
        <authorList>
            <person name="de Groot N.N."/>
        </authorList>
    </citation>
    <scope>NUCLEOTIDE SEQUENCE [LARGE SCALE GENOMIC DNA]</scope>
    <source>
        <strain evidence="1 2">DSM 2179</strain>
    </source>
</reference>